<evidence type="ECO:0000313" key="2">
    <source>
        <dbReference type="EMBL" id="KAB1271812.1"/>
    </source>
</evidence>
<dbReference type="AlphaFoldDB" id="A0A5N4DKZ5"/>
<comment type="caution">
    <text evidence="2">The sequence shown here is derived from an EMBL/GenBank/DDBJ whole genome shotgun (WGS) entry which is preliminary data.</text>
</comment>
<gene>
    <name evidence="2" type="ORF">Cadr_000014471</name>
</gene>
<sequence>MGESRLGSQPGPRRHGSPREEAKGRGGAGPGGREAGEASERPEGSGGGECRYRALHELTRLRAQRRGPERGAAPGGPGTSCEGEPDQASEGQLRGDAAAPRRQHNFAFRGLSPAAELWTGIKKGPPRKLKFPEPQEVVEELKKYLS</sequence>
<organism evidence="2 3">
    <name type="scientific">Camelus dromedarius</name>
    <name type="common">Dromedary</name>
    <name type="synonym">Arabian camel</name>
    <dbReference type="NCBI Taxonomy" id="9838"/>
    <lineage>
        <taxon>Eukaryota</taxon>
        <taxon>Metazoa</taxon>
        <taxon>Chordata</taxon>
        <taxon>Craniata</taxon>
        <taxon>Vertebrata</taxon>
        <taxon>Euteleostomi</taxon>
        <taxon>Mammalia</taxon>
        <taxon>Eutheria</taxon>
        <taxon>Laurasiatheria</taxon>
        <taxon>Artiodactyla</taxon>
        <taxon>Tylopoda</taxon>
        <taxon>Camelidae</taxon>
        <taxon>Camelus</taxon>
    </lineage>
</organism>
<dbReference type="Proteomes" id="UP000299084">
    <property type="component" value="Unassembled WGS sequence"/>
</dbReference>
<feature type="region of interest" description="Disordered" evidence="1">
    <location>
        <begin position="1"/>
        <end position="114"/>
    </location>
</feature>
<evidence type="ECO:0000313" key="3">
    <source>
        <dbReference type="Proteomes" id="UP000299084"/>
    </source>
</evidence>
<protein>
    <submittedName>
        <fullName evidence="2">Selenoprotein H</fullName>
    </submittedName>
</protein>
<reference evidence="2 3" key="1">
    <citation type="journal article" date="2019" name="Mol. Ecol. Resour.">
        <title>Improving Illumina assemblies with Hi-C and long reads: an example with the North African dromedary.</title>
        <authorList>
            <person name="Elbers J.P."/>
            <person name="Rogers M.F."/>
            <person name="Perelman P.L."/>
            <person name="Proskuryakova A.A."/>
            <person name="Serdyukova N.A."/>
            <person name="Johnson W.E."/>
            <person name="Horin P."/>
            <person name="Corander J."/>
            <person name="Murphy D."/>
            <person name="Burger P.A."/>
        </authorList>
    </citation>
    <scope>NUCLEOTIDE SEQUENCE [LARGE SCALE GENOMIC DNA]</scope>
    <source>
        <strain evidence="2">Drom800</strain>
        <tissue evidence="2">Blood</tissue>
    </source>
</reference>
<accession>A0A5N4DKZ5</accession>
<keyword evidence="3" id="KW-1185">Reference proteome</keyword>
<name>A0A5N4DKZ5_CAMDR</name>
<proteinExistence type="predicted"/>
<evidence type="ECO:0000256" key="1">
    <source>
        <dbReference type="SAM" id="MobiDB-lite"/>
    </source>
</evidence>
<feature type="compositionally biased region" description="Basic and acidic residues" evidence="1">
    <location>
        <begin position="34"/>
        <end position="43"/>
    </location>
</feature>
<dbReference type="EMBL" id="JWIN03000010">
    <property type="protein sequence ID" value="KAB1271812.1"/>
    <property type="molecule type" value="Genomic_DNA"/>
</dbReference>
<feature type="compositionally biased region" description="Basic and acidic residues" evidence="1">
    <location>
        <begin position="50"/>
        <end position="60"/>
    </location>
</feature>